<feature type="domain" description="RNA polymerase sigma factor 70 region 4 type 2" evidence="6">
    <location>
        <begin position="106"/>
        <end position="158"/>
    </location>
</feature>
<dbReference type="InterPro" id="IPR013324">
    <property type="entry name" value="RNA_pol_sigma_r3/r4-like"/>
</dbReference>
<reference evidence="7 8" key="2">
    <citation type="journal article" date="2016" name="Genome Announc.">
        <title>Complete Genome Sequences of Two Interactive Moderate Thermophiles, Paenibacillus napthalenovorans 32O-Y and Paenibacillus sp. 32O-W.</title>
        <authorList>
            <person name="Butler R.R.III."/>
            <person name="Wang J."/>
            <person name="Stark B.C."/>
            <person name="Pombert J.F."/>
        </authorList>
    </citation>
    <scope>NUCLEOTIDE SEQUENCE [LARGE SCALE GENOMIC DNA]</scope>
    <source>
        <strain evidence="7 8">32O-Y</strain>
    </source>
</reference>
<dbReference type="InterPro" id="IPR014284">
    <property type="entry name" value="RNA_pol_sigma-70_dom"/>
</dbReference>
<dbReference type="Gene3D" id="1.10.10.10">
    <property type="entry name" value="Winged helix-like DNA-binding domain superfamily/Winged helix DNA-binding domain"/>
    <property type="match status" value="1"/>
</dbReference>
<dbReference type="Pfam" id="PF08281">
    <property type="entry name" value="Sigma70_r4_2"/>
    <property type="match status" value="1"/>
</dbReference>
<protein>
    <submittedName>
        <fullName evidence="7">RNA polymerase sigma factor RpoE</fullName>
    </submittedName>
</protein>
<dbReference type="SUPFAM" id="SSF88659">
    <property type="entry name" value="Sigma3 and sigma4 domains of RNA polymerase sigma factors"/>
    <property type="match status" value="1"/>
</dbReference>
<dbReference type="Gene3D" id="1.10.1740.10">
    <property type="match status" value="1"/>
</dbReference>
<name>A0A0U2M8F7_9BACL</name>
<dbReference type="InterPro" id="IPR039425">
    <property type="entry name" value="RNA_pol_sigma-70-like"/>
</dbReference>
<dbReference type="RefSeq" id="WP_062410224.1">
    <property type="nucleotide sequence ID" value="NZ_CP013652.1"/>
</dbReference>
<feature type="domain" description="RNA polymerase sigma-70 region 2" evidence="5">
    <location>
        <begin position="21"/>
        <end position="86"/>
    </location>
</feature>
<evidence type="ECO:0000259" key="5">
    <source>
        <dbReference type="Pfam" id="PF04542"/>
    </source>
</evidence>
<reference evidence="8" key="1">
    <citation type="submission" date="2015-12" db="EMBL/GenBank/DDBJ databases">
        <title>Complete genome sequences of two moderately thermophilic Paenibacillus species.</title>
        <authorList>
            <person name="Butler R.III."/>
            <person name="Wang J."/>
            <person name="Stark B.C."/>
            <person name="Pombert J.-F."/>
        </authorList>
    </citation>
    <scope>NUCLEOTIDE SEQUENCE [LARGE SCALE GENOMIC DNA]</scope>
    <source>
        <strain evidence="8">32O-Y</strain>
    </source>
</reference>
<sequence length="176" mass="20694">MEEDLRKAQQGDRDAFTRLIKNMEGNLYRIASSILKSDQEKLDAAQEAIIKAYVSLPTLNHPRFFKTWLIRILIRECMNIARSRKKVIPIGEIVEPAADQRFENRIELQEAINSLEEDHRTVILLHYMEDLSIKAIAEILEQREGTIKSRLNRARKRLSQFMSDHYNERGFVNERI</sequence>
<comment type="similarity">
    <text evidence="1">Belongs to the sigma-70 factor family. ECF subfamily.</text>
</comment>
<dbReference type="GO" id="GO:0016987">
    <property type="term" value="F:sigma factor activity"/>
    <property type="evidence" value="ECO:0007669"/>
    <property type="project" value="UniProtKB-KW"/>
</dbReference>
<dbReference type="EMBL" id="CP013652">
    <property type="protein sequence ID" value="ALS24624.1"/>
    <property type="molecule type" value="Genomic_DNA"/>
</dbReference>
<dbReference type="CDD" id="cd06171">
    <property type="entry name" value="Sigma70_r4"/>
    <property type="match status" value="1"/>
</dbReference>
<dbReference type="PANTHER" id="PTHR43133:SF51">
    <property type="entry name" value="RNA POLYMERASE SIGMA FACTOR"/>
    <property type="match status" value="1"/>
</dbReference>
<dbReference type="KEGG" id="pnp:IJ22_43380"/>
<keyword evidence="4" id="KW-0804">Transcription</keyword>
<gene>
    <name evidence="7" type="ORF">IJ22_43380</name>
</gene>
<dbReference type="STRING" id="162209.IJ22_43380"/>
<evidence type="ECO:0000256" key="2">
    <source>
        <dbReference type="ARBA" id="ARBA00023015"/>
    </source>
</evidence>
<evidence type="ECO:0000256" key="4">
    <source>
        <dbReference type="ARBA" id="ARBA00023163"/>
    </source>
</evidence>
<accession>A0A0U2M8F7</accession>
<evidence type="ECO:0000256" key="1">
    <source>
        <dbReference type="ARBA" id="ARBA00010641"/>
    </source>
</evidence>
<dbReference type="SUPFAM" id="SSF88946">
    <property type="entry name" value="Sigma2 domain of RNA polymerase sigma factors"/>
    <property type="match status" value="1"/>
</dbReference>
<evidence type="ECO:0000313" key="7">
    <source>
        <dbReference type="EMBL" id="ALS24624.1"/>
    </source>
</evidence>
<evidence type="ECO:0000313" key="8">
    <source>
        <dbReference type="Proteomes" id="UP000061660"/>
    </source>
</evidence>
<dbReference type="GO" id="GO:0006352">
    <property type="term" value="P:DNA-templated transcription initiation"/>
    <property type="evidence" value="ECO:0007669"/>
    <property type="project" value="InterPro"/>
</dbReference>
<keyword evidence="3" id="KW-0731">Sigma factor</keyword>
<dbReference type="Pfam" id="PF04542">
    <property type="entry name" value="Sigma70_r2"/>
    <property type="match status" value="1"/>
</dbReference>
<evidence type="ECO:0000256" key="3">
    <source>
        <dbReference type="ARBA" id="ARBA00023082"/>
    </source>
</evidence>
<dbReference type="AlphaFoldDB" id="A0A0U2M8F7"/>
<dbReference type="InterPro" id="IPR007627">
    <property type="entry name" value="RNA_pol_sigma70_r2"/>
</dbReference>
<organism evidence="7 8">
    <name type="scientific">Paenibacillus naphthalenovorans</name>
    <dbReference type="NCBI Taxonomy" id="162209"/>
    <lineage>
        <taxon>Bacteria</taxon>
        <taxon>Bacillati</taxon>
        <taxon>Bacillota</taxon>
        <taxon>Bacilli</taxon>
        <taxon>Bacillales</taxon>
        <taxon>Paenibacillaceae</taxon>
        <taxon>Paenibacillus</taxon>
    </lineage>
</organism>
<keyword evidence="2" id="KW-0805">Transcription regulation</keyword>
<dbReference type="NCBIfam" id="TIGR02937">
    <property type="entry name" value="sigma70-ECF"/>
    <property type="match status" value="1"/>
</dbReference>
<keyword evidence="8" id="KW-1185">Reference proteome</keyword>
<dbReference type="InterPro" id="IPR036388">
    <property type="entry name" value="WH-like_DNA-bd_sf"/>
</dbReference>
<evidence type="ECO:0000259" key="6">
    <source>
        <dbReference type="Pfam" id="PF08281"/>
    </source>
</evidence>
<dbReference type="PANTHER" id="PTHR43133">
    <property type="entry name" value="RNA POLYMERASE ECF-TYPE SIGMA FACTO"/>
    <property type="match status" value="1"/>
</dbReference>
<proteinExistence type="inferred from homology"/>
<dbReference type="InterPro" id="IPR013325">
    <property type="entry name" value="RNA_pol_sigma_r2"/>
</dbReference>
<dbReference type="Proteomes" id="UP000061660">
    <property type="component" value="Chromosome"/>
</dbReference>
<dbReference type="OrthoDB" id="9782703at2"/>
<dbReference type="InterPro" id="IPR013249">
    <property type="entry name" value="RNA_pol_sigma70_r4_t2"/>
</dbReference>
<dbReference type="GO" id="GO:0003677">
    <property type="term" value="F:DNA binding"/>
    <property type="evidence" value="ECO:0007669"/>
    <property type="project" value="InterPro"/>
</dbReference>
<dbReference type="PATRIC" id="fig|162209.4.peg.4579"/>